<dbReference type="PANTHER" id="PTHR12215">
    <property type="entry name" value="PHOSPHOPANTETHEINE TRANSFERASE"/>
    <property type="match status" value="1"/>
</dbReference>
<dbReference type="Pfam" id="PF01648">
    <property type="entry name" value="ACPS"/>
    <property type="match status" value="1"/>
</dbReference>
<dbReference type="RefSeq" id="WP_230989090.1">
    <property type="nucleotide sequence ID" value="NZ_BJMM01000094.1"/>
</dbReference>
<protein>
    <recommendedName>
        <fullName evidence="3">4'-phosphopantetheinyl transferase domain-containing protein</fullName>
    </recommendedName>
</protein>
<evidence type="ECO:0000313" key="4">
    <source>
        <dbReference type="EMBL" id="GEB54239.1"/>
    </source>
</evidence>
<dbReference type="GO" id="GO:0008897">
    <property type="term" value="F:holo-[acyl-carrier-protein] synthase activity"/>
    <property type="evidence" value="ECO:0007669"/>
    <property type="project" value="InterPro"/>
</dbReference>
<keyword evidence="5" id="KW-1185">Reference proteome</keyword>
<evidence type="ECO:0000313" key="5">
    <source>
        <dbReference type="Proteomes" id="UP000319210"/>
    </source>
</evidence>
<dbReference type="InterPro" id="IPR037143">
    <property type="entry name" value="4-PPantetheinyl_Trfase_dom_sf"/>
</dbReference>
<dbReference type="Proteomes" id="UP000319210">
    <property type="component" value="Unassembled WGS sequence"/>
</dbReference>
<name>A0A4Y3RA09_STRCI</name>
<dbReference type="InterPro" id="IPR050559">
    <property type="entry name" value="P-Pant_transferase_sf"/>
</dbReference>
<evidence type="ECO:0000256" key="1">
    <source>
        <dbReference type="ARBA" id="ARBA00010990"/>
    </source>
</evidence>
<dbReference type="PANTHER" id="PTHR12215:SF10">
    <property type="entry name" value="L-AMINOADIPATE-SEMIALDEHYDE DEHYDROGENASE-PHOSPHOPANTETHEINYL TRANSFERASE"/>
    <property type="match status" value="1"/>
</dbReference>
<reference evidence="4 5" key="1">
    <citation type="submission" date="2019-06" db="EMBL/GenBank/DDBJ databases">
        <title>Whole genome shotgun sequence of Streptomyces cacaoi subsp. cacaoi NBRC 12748.</title>
        <authorList>
            <person name="Hosoyama A."/>
            <person name="Uohara A."/>
            <person name="Ohji S."/>
            <person name="Ichikawa N."/>
        </authorList>
    </citation>
    <scope>NUCLEOTIDE SEQUENCE [LARGE SCALE GENOMIC DNA]</scope>
    <source>
        <strain evidence="4 5">NBRC 12748</strain>
    </source>
</reference>
<accession>A0A4Y3RA09</accession>
<dbReference type="GO" id="GO:0005829">
    <property type="term" value="C:cytosol"/>
    <property type="evidence" value="ECO:0007669"/>
    <property type="project" value="TreeGrafter"/>
</dbReference>
<gene>
    <name evidence="4" type="ORF">SCA03_67900</name>
</gene>
<sequence>MSPGRIGAPVHVPGPDGPWDGVRASMDRHGNAVVHTNWGEWLPAVLAMPGLRGLLGADWERYRRTADPVVRHRFAVSRLTLKFTAAAALRADPAGLDLAYRLGGRPYLRGLGQIDVSLTHTDDLVAVGLSRNGRIGVDAEPTGRAMDFELLHGHVCTPAERAALESLPPAARSARMLRLWTLKEAYTKALGQGLRLGFTEFGFGPDSDGLLAPDGREATRGEWAFATHGVLGRYLISVACHDCGLEPSTDTAAHTMLDGGFMGAVTELLGEG</sequence>
<evidence type="ECO:0000259" key="3">
    <source>
        <dbReference type="Pfam" id="PF01648"/>
    </source>
</evidence>
<dbReference type="EMBL" id="BJMM01000094">
    <property type="protein sequence ID" value="GEB54239.1"/>
    <property type="molecule type" value="Genomic_DNA"/>
</dbReference>
<dbReference type="SUPFAM" id="SSF56214">
    <property type="entry name" value="4'-phosphopantetheinyl transferase"/>
    <property type="match status" value="2"/>
</dbReference>
<comment type="similarity">
    <text evidence="1">Belongs to the P-Pant transferase superfamily. Gsp/Sfp/HetI/AcpT family.</text>
</comment>
<proteinExistence type="inferred from homology"/>
<dbReference type="Gene3D" id="3.90.470.20">
    <property type="entry name" value="4'-phosphopantetheinyl transferase domain"/>
    <property type="match status" value="2"/>
</dbReference>
<keyword evidence="2" id="KW-0808">Transferase</keyword>
<dbReference type="InterPro" id="IPR008278">
    <property type="entry name" value="4-PPantetheinyl_Trfase_dom"/>
</dbReference>
<evidence type="ECO:0000256" key="2">
    <source>
        <dbReference type="ARBA" id="ARBA00022679"/>
    </source>
</evidence>
<dbReference type="GO" id="GO:0000287">
    <property type="term" value="F:magnesium ion binding"/>
    <property type="evidence" value="ECO:0007669"/>
    <property type="project" value="InterPro"/>
</dbReference>
<dbReference type="AlphaFoldDB" id="A0A4Y3RA09"/>
<comment type="caution">
    <text evidence="4">The sequence shown here is derived from an EMBL/GenBank/DDBJ whole genome shotgun (WGS) entry which is preliminary data.</text>
</comment>
<organism evidence="4 5">
    <name type="scientific">Streptomyces cacaoi</name>
    <dbReference type="NCBI Taxonomy" id="1898"/>
    <lineage>
        <taxon>Bacteria</taxon>
        <taxon>Bacillati</taxon>
        <taxon>Actinomycetota</taxon>
        <taxon>Actinomycetes</taxon>
        <taxon>Kitasatosporales</taxon>
        <taxon>Streptomycetaceae</taxon>
        <taxon>Streptomyces</taxon>
    </lineage>
</organism>
<feature type="domain" description="4'-phosphopantetheinyl transferase" evidence="3">
    <location>
        <begin position="134"/>
        <end position="238"/>
    </location>
</feature>
<dbReference type="GO" id="GO:0019878">
    <property type="term" value="P:lysine biosynthetic process via aminoadipic acid"/>
    <property type="evidence" value="ECO:0007669"/>
    <property type="project" value="TreeGrafter"/>
</dbReference>